<keyword evidence="5 6" id="KW-0539">Nucleus</keyword>
<comment type="function">
    <text evidence="6">Transcriptional repressor that regulates multiple aspects of plant growth and development.</text>
</comment>
<dbReference type="OrthoDB" id="689823at2759"/>
<protein>
    <recommendedName>
        <fullName evidence="6">Transcription repressor</fullName>
    </recommendedName>
    <alternativeName>
        <fullName evidence="6">Ovate family protein</fullName>
    </alternativeName>
</protein>
<keyword evidence="3 6" id="KW-0805">Transcription regulation</keyword>
<keyword evidence="2 6" id="KW-0678">Repressor</keyword>
<keyword evidence="8" id="KW-1185">Reference proteome</keyword>
<reference evidence="8" key="1">
    <citation type="journal article" date="2020" name="Nat. Commun.">
        <title>Genome sequence of the cluster root forming white lupin.</title>
        <authorList>
            <person name="Hufnagel B."/>
            <person name="Marques A."/>
            <person name="Soriano A."/>
            <person name="Marques L."/>
            <person name="Divol F."/>
            <person name="Doumas P."/>
            <person name="Sallet E."/>
            <person name="Mancinotti D."/>
            <person name="Carrere S."/>
            <person name="Marande W."/>
            <person name="Arribat S."/>
            <person name="Keller J."/>
            <person name="Huneau C."/>
            <person name="Blein T."/>
            <person name="Aime D."/>
            <person name="Laguerre M."/>
            <person name="Taylor J."/>
            <person name="Schubert V."/>
            <person name="Nelson M."/>
            <person name="Geu-Flores F."/>
            <person name="Crespi M."/>
            <person name="Gallardo-Guerrero K."/>
            <person name="Delaux P.-M."/>
            <person name="Salse J."/>
            <person name="Berges H."/>
            <person name="Guyot R."/>
            <person name="Gouzy J."/>
            <person name="Peret B."/>
        </authorList>
    </citation>
    <scope>NUCLEOTIDE SEQUENCE [LARGE SCALE GENOMIC DNA]</scope>
    <source>
        <strain evidence="8">cv. Amiga</strain>
    </source>
</reference>
<dbReference type="NCBIfam" id="TIGR01568">
    <property type="entry name" value="A_thal_3678"/>
    <property type="match status" value="1"/>
</dbReference>
<evidence type="ECO:0000256" key="6">
    <source>
        <dbReference type="RuleBase" id="RU367028"/>
    </source>
</evidence>
<evidence type="ECO:0000313" key="7">
    <source>
        <dbReference type="EMBL" id="KAE9619570.1"/>
    </source>
</evidence>
<evidence type="ECO:0000256" key="1">
    <source>
        <dbReference type="ARBA" id="ARBA00004123"/>
    </source>
</evidence>
<keyword evidence="4 6" id="KW-0804">Transcription</keyword>
<dbReference type="InterPro" id="IPR038933">
    <property type="entry name" value="Ovate"/>
</dbReference>
<sequence>MKFSFLKNNTNASTRSTSSWTWPSCHQPRTLSFRANNSKEENAIMFKSINSAYLESDSSKSFFTEESRDEESASFSTCSEDETVIRGLRSDRLFFEPDDTSSILEPKFASLPFKDSMVMSMVSKDPFVDFRESMEEMVKIHGVKDWESLEELLCWYLKVNGKINYGYILGAFVDVLVGLELESASSLSPSTTSHFGCSNSSLVSSSGSSMYSSRCSTLCASCLEEKEKVNAPSSSLLLEQVKGEITREDNEA</sequence>
<dbReference type="GO" id="GO:0045892">
    <property type="term" value="P:negative regulation of DNA-templated transcription"/>
    <property type="evidence" value="ECO:0007669"/>
    <property type="project" value="UniProtKB-UniRule"/>
</dbReference>
<dbReference type="InterPro" id="IPR006458">
    <property type="entry name" value="Ovate_C"/>
</dbReference>
<evidence type="ECO:0000256" key="4">
    <source>
        <dbReference type="ARBA" id="ARBA00023163"/>
    </source>
</evidence>
<dbReference type="PANTHER" id="PTHR33057:SF98">
    <property type="entry name" value="TRANSCRIPTION REPRESSOR OFP18"/>
    <property type="match status" value="1"/>
</dbReference>
<dbReference type="PROSITE" id="PS51754">
    <property type="entry name" value="OVATE"/>
    <property type="match status" value="1"/>
</dbReference>
<evidence type="ECO:0000256" key="5">
    <source>
        <dbReference type="ARBA" id="ARBA00023242"/>
    </source>
</evidence>
<dbReference type="GO" id="GO:0005634">
    <property type="term" value="C:nucleus"/>
    <property type="evidence" value="ECO:0007669"/>
    <property type="project" value="UniProtKB-SubCell"/>
</dbReference>
<accession>A0A6A5MSM5</accession>
<dbReference type="Proteomes" id="UP000447434">
    <property type="component" value="Chromosome 2"/>
</dbReference>
<evidence type="ECO:0000256" key="2">
    <source>
        <dbReference type="ARBA" id="ARBA00022491"/>
    </source>
</evidence>
<organism evidence="7 8">
    <name type="scientific">Lupinus albus</name>
    <name type="common">White lupine</name>
    <name type="synonym">Lupinus termis</name>
    <dbReference type="NCBI Taxonomy" id="3870"/>
    <lineage>
        <taxon>Eukaryota</taxon>
        <taxon>Viridiplantae</taxon>
        <taxon>Streptophyta</taxon>
        <taxon>Embryophyta</taxon>
        <taxon>Tracheophyta</taxon>
        <taxon>Spermatophyta</taxon>
        <taxon>Magnoliopsida</taxon>
        <taxon>eudicotyledons</taxon>
        <taxon>Gunneridae</taxon>
        <taxon>Pentapetalae</taxon>
        <taxon>rosids</taxon>
        <taxon>fabids</taxon>
        <taxon>Fabales</taxon>
        <taxon>Fabaceae</taxon>
        <taxon>Papilionoideae</taxon>
        <taxon>50 kb inversion clade</taxon>
        <taxon>genistoids sensu lato</taxon>
        <taxon>core genistoids</taxon>
        <taxon>Genisteae</taxon>
        <taxon>Lupinus</taxon>
    </lineage>
</organism>
<dbReference type="PANTHER" id="PTHR33057">
    <property type="entry name" value="TRANSCRIPTION REPRESSOR OFP7-RELATED"/>
    <property type="match status" value="1"/>
</dbReference>
<dbReference type="AlphaFoldDB" id="A0A6A5MSM5"/>
<proteinExistence type="predicted"/>
<evidence type="ECO:0000313" key="8">
    <source>
        <dbReference type="Proteomes" id="UP000447434"/>
    </source>
</evidence>
<comment type="caution">
    <text evidence="7">The sequence shown here is derived from an EMBL/GenBank/DDBJ whole genome shotgun (WGS) entry which is preliminary data.</text>
</comment>
<comment type="subcellular location">
    <subcellularLocation>
        <location evidence="1 6">Nucleus</location>
    </subcellularLocation>
</comment>
<gene>
    <name evidence="7" type="ORF">Lalb_Chr02g0154641</name>
</gene>
<dbReference type="Pfam" id="PF04844">
    <property type="entry name" value="Ovate"/>
    <property type="match status" value="1"/>
</dbReference>
<dbReference type="EMBL" id="WOCE01000002">
    <property type="protein sequence ID" value="KAE9619570.1"/>
    <property type="molecule type" value="Genomic_DNA"/>
</dbReference>
<evidence type="ECO:0000256" key="3">
    <source>
        <dbReference type="ARBA" id="ARBA00023015"/>
    </source>
</evidence>
<name>A0A6A5MSM5_LUPAL</name>